<organism evidence="2 3">
    <name type="scientific">Streptomyces johnsoniae</name>
    <dbReference type="NCBI Taxonomy" id="3075532"/>
    <lineage>
        <taxon>Bacteria</taxon>
        <taxon>Bacillati</taxon>
        <taxon>Actinomycetota</taxon>
        <taxon>Actinomycetes</taxon>
        <taxon>Kitasatosporales</taxon>
        <taxon>Streptomycetaceae</taxon>
        <taxon>Streptomyces</taxon>
    </lineage>
</organism>
<name>A0ABU2S7T2_9ACTN</name>
<proteinExistence type="predicted"/>
<protein>
    <recommendedName>
        <fullName evidence="4">ATP-binding protein</fullName>
    </recommendedName>
</protein>
<evidence type="ECO:0000313" key="3">
    <source>
        <dbReference type="Proteomes" id="UP001183615"/>
    </source>
</evidence>
<dbReference type="RefSeq" id="WP_311619280.1">
    <property type="nucleotide sequence ID" value="NZ_JAVREV010000012.1"/>
</dbReference>
<evidence type="ECO:0000256" key="1">
    <source>
        <dbReference type="SAM" id="MobiDB-lite"/>
    </source>
</evidence>
<feature type="region of interest" description="Disordered" evidence="1">
    <location>
        <begin position="1384"/>
        <end position="1425"/>
    </location>
</feature>
<evidence type="ECO:0008006" key="4">
    <source>
        <dbReference type="Google" id="ProtNLM"/>
    </source>
</evidence>
<dbReference type="EMBL" id="JAVREV010000012">
    <property type="protein sequence ID" value="MDT0445044.1"/>
    <property type="molecule type" value="Genomic_DNA"/>
</dbReference>
<sequence length="1868" mass="203270">MTTTPPGTTGLTETTAKDLREALESILVPQLAKIVGERGAGHCMRVTEVEPELAAPLVRRLRGALGPDATVCLLCPTDDLALDRPLHDVGVSSTKLVELRNRSDGEGVLPGPLLVFVPPMVRVSAEDSFGIATFEEIPLGDAYTRLADHLLDQVPQRQRPAVEELLAAVRSHPDGRQAGDRAIAQYLLTLQVNAYRDQVAGAALYHFGLVPDFDLFADPALVRERVDKNRGLVQKLTDSPRSERQRVLDLGLTDSGFAARLAAFATRCGLEEPTAWTRRIVVDRENWGLSFGNWRVDERRRATVSIDVRELGLPSSGDNPQHLRDYPALAAMAGQPYLLTGDKGVRDITVRFTVQPAPRTVEGLEKFRVEIVSENGGPIGRITHVGKGKTAKPEYKKALSRLNKIDWEEGWHYIRVVPLDKEGEPLDVVPGAHDLPGGESERFYVVPDAEAEEPPERTAGRFLGLTQALRSLQLDSLTAGEDPAQVIATDVRWKAFGVRSPHRTLSAKIHAAGNVEIRLSPLLVQAQQHLLAHPDDTSLRRLLLRPDGTAEVSNGDDAVLGQTLTGRAAEAYDAFVSARQAYFAAITGETGASTEPAEFLVSEAVDFEQVRDEVAAYAEAYAELVDAQALQVERATDTTRGSALNALARIQQIDCVAAMLTDGTGRREAVLLVAPTHPLRALWLATWSALGLDWVSRLTAGDRKAVLSARDSLLASLAPLGFPFAVPRQDGRLMATADNLTPYWGAYLPSETADPRGVIGRLATTLSLPPESTRATANGSGALSGTALADRIERYVRLHPYVRSLVMNVVNAGRAEIVADALLELQRRAATRDLTYDIRLCVTDPEAPEAGAALMELQSVQSQISSAEAEAFLHTTGPARTAKLVHSVRSVDEFTRQPAEFDAHLTVLIDAFGGEQHSATPHQTVTYTPVHGLVQATASTYEDSDQQIVWRAAPRHGTALPIEDAEDLTTLMGRLPALLATAAACVATAGQAPRNVPCTVLSLDTDARDLLYQAHQSGDWVVTIDRTLGLEYFDNADRHGRPEYVIDYAPSQGSDLGHQVMVSSNSVDELRTLLGPTAEQHGLNVETRHLNTFFDQLRLLSGNLAFKLASTAPNQRTEVLGLSLARLYLDYQDVLHNQIVVPLDGHPELYAEARRQSRELGDGLSFHRSDLALFHLNARQRTITCHLVEVKCYTALDDIGAYQRLKTKAAQQLERSRTVLAESFDPDLNTRDRVDRSVKNLTLASMLRFYLERAARHGLVNQKARAAAHQLLDSLDDGYRLRFTQSGLIFDLARTGTDQETDGPVKFHRIGQDLITELVEAIPTVRPGVAVQLDDTDLAVDGGDTRTPGGAATAPTLALLPLSVPRLADAAFRADDLVLELERPAPEPEPEPDAEEGSAPVPPAADQPGSEEKESGPPTPRAAADSALLNTPAPEASAAALDPQNFHDVPIVDAASPATPPPNPAVPGTAQRDIYLGVTRPSPQHGVLGDIAGRTVSLDLNETHIISLFGIQGGGKSYTLGSIIEAATLPAPPVNVLPHPLATVVFHYSKDQHYAPEFTSMLHPNNDSAQLAALKERYGAEPRALTDILLITPAAQVDERRAEYPGIDVHPLAFSSTELKAEHWRFLLGAVGNRSTYIKQIAKAVRKHRDNLTLDAIRQELSSSRMPDHLMDLAEGRLDLAAEYIDDNVRLTSLIRPGRLVIVDLRDDLIEKDDALGLFVVLMQLFADARDGDRRFNKLVVFDEAHKYIDSPDLVAGLVESVREMRHKGMSILVASQDPPSVPVQLIELSNHLILHKCTSPAWLKHLQKANAALSGLTAEKLAHLRTGEAYIWSSRATDPAFTYGAVRIRCRPRVTQHGGDTKTASGR</sequence>
<evidence type="ECO:0000313" key="2">
    <source>
        <dbReference type="EMBL" id="MDT0445044.1"/>
    </source>
</evidence>
<reference evidence="3" key="1">
    <citation type="submission" date="2023-07" db="EMBL/GenBank/DDBJ databases">
        <title>30 novel species of actinomycetes from the DSMZ collection.</title>
        <authorList>
            <person name="Nouioui I."/>
        </authorList>
    </citation>
    <scope>NUCLEOTIDE SEQUENCE [LARGE SCALE GENOMIC DNA]</scope>
    <source>
        <strain evidence="3">DSM 41886</strain>
    </source>
</reference>
<gene>
    <name evidence="2" type="ORF">RM779_20905</name>
</gene>
<dbReference type="Gene3D" id="3.40.50.300">
    <property type="entry name" value="P-loop containing nucleotide triphosphate hydrolases"/>
    <property type="match status" value="1"/>
</dbReference>
<accession>A0ABU2S7T2</accession>
<dbReference type="NCBIfam" id="NF047742">
    <property type="entry name" value="antiphage_MADS8"/>
    <property type="match status" value="1"/>
</dbReference>
<dbReference type="PANTHER" id="PTHR30121">
    <property type="entry name" value="UNCHARACTERIZED PROTEIN YJGR-RELATED"/>
    <property type="match status" value="1"/>
</dbReference>
<dbReference type="PANTHER" id="PTHR30121:SF6">
    <property type="entry name" value="SLR6007 PROTEIN"/>
    <property type="match status" value="1"/>
</dbReference>
<dbReference type="InterPro" id="IPR051162">
    <property type="entry name" value="T4SS_component"/>
</dbReference>
<comment type="caution">
    <text evidence="2">The sequence shown here is derived from an EMBL/GenBank/DDBJ whole genome shotgun (WGS) entry which is preliminary data.</text>
</comment>
<dbReference type="Proteomes" id="UP001183615">
    <property type="component" value="Unassembled WGS sequence"/>
</dbReference>
<keyword evidence="3" id="KW-1185">Reference proteome</keyword>
<dbReference type="SUPFAM" id="SSF52540">
    <property type="entry name" value="P-loop containing nucleoside triphosphate hydrolases"/>
    <property type="match status" value="1"/>
</dbReference>
<dbReference type="InterPro" id="IPR027417">
    <property type="entry name" value="P-loop_NTPase"/>
</dbReference>